<reference evidence="17" key="1">
    <citation type="journal article" date="2019" name="Int. J. Syst. Evol. Microbiol.">
        <title>The Global Catalogue of Microorganisms (GCM) 10K type strain sequencing project: providing services to taxonomists for standard genome sequencing and annotation.</title>
        <authorList>
            <consortium name="The Broad Institute Genomics Platform"/>
            <consortium name="The Broad Institute Genome Sequencing Center for Infectious Disease"/>
            <person name="Wu L."/>
            <person name="Ma J."/>
        </authorList>
    </citation>
    <scope>NUCLEOTIDE SEQUENCE [LARGE SCALE GENOMIC DNA]</scope>
    <source>
        <strain evidence="17">KACC 12507</strain>
    </source>
</reference>
<evidence type="ECO:0000256" key="4">
    <source>
        <dbReference type="ARBA" id="ARBA00012045"/>
    </source>
</evidence>
<dbReference type="PROSITE" id="PS01155">
    <property type="entry name" value="ENDONUCLEASE_III_2"/>
    <property type="match status" value="1"/>
</dbReference>
<keyword evidence="12" id="KW-0234">DNA repair</keyword>
<accession>A0ABV9LZC6</accession>
<name>A0ABV9LZC6_9ALTE</name>
<dbReference type="SUPFAM" id="SSF48150">
    <property type="entry name" value="DNA-glycosylase"/>
    <property type="match status" value="1"/>
</dbReference>
<organism evidence="16 17">
    <name type="scientific">Glaciecola siphonariae</name>
    <dbReference type="NCBI Taxonomy" id="521012"/>
    <lineage>
        <taxon>Bacteria</taxon>
        <taxon>Pseudomonadati</taxon>
        <taxon>Pseudomonadota</taxon>
        <taxon>Gammaproteobacteria</taxon>
        <taxon>Alteromonadales</taxon>
        <taxon>Alteromonadaceae</taxon>
        <taxon>Glaciecola</taxon>
    </lineage>
</organism>
<evidence type="ECO:0000256" key="10">
    <source>
        <dbReference type="ARBA" id="ARBA00023004"/>
    </source>
</evidence>
<dbReference type="Pfam" id="PF10576">
    <property type="entry name" value="EndIII_4Fe-2S"/>
    <property type="match status" value="1"/>
</dbReference>
<dbReference type="InterPro" id="IPR023170">
    <property type="entry name" value="HhH_base_excis_C"/>
</dbReference>
<dbReference type="InterPro" id="IPR004036">
    <property type="entry name" value="Endonuclease-III-like_CS2"/>
</dbReference>
<comment type="cofactor">
    <cofactor evidence="14">
        <name>[4Fe-4S] cluster</name>
        <dbReference type="ChEBI" id="CHEBI:49883"/>
    </cofactor>
    <text evidence="14">Binds 1 [4Fe-4S] cluster.</text>
</comment>
<dbReference type="InterPro" id="IPR003651">
    <property type="entry name" value="Endonuclease3_FeS-loop_motif"/>
</dbReference>
<gene>
    <name evidence="16" type="primary">mutY</name>
    <name evidence="16" type="ORF">ACFO4O_14375</name>
</gene>
<dbReference type="Gene3D" id="1.10.1670.10">
    <property type="entry name" value="Helix-hairpin-Helix base-excision DNA repair enzymes (C-terminal)"/>
    <property type="match status" value="1"/>
</dbReference>
<evidence type="ECO:0000256" key="5">
    <source>
        <dbReference type="ARBA" id="ARBA00022023"/>
    </source>
</evidence>
<dbReference type="PANTHER" id="PTHR42944:SF1">
    <property type="entry name" value="ADENINE DNA GLYCOSYLASE"/>
    <property type="match status" value="1"/>
</dbReference>
<dbReference type="EMBL" id="JBHSGU010000009">
    <property type="protein sequence ID" value="MFC4701353.1"/>
    <property type="molecule type" value="Genomic_DNA"/>
</dbReference>
<keyword evidence="7" id="KW-0479">Metal-binding</keyword>
<dbReference type="InterPro" id="IPR000445">
    <property type="entry name" value="HhH_motif"/>
</dbReference>
<dbReference type="NCBIfam" id="TIGR01084">
    <property type="entry name" value="mutY"/>
    <property type="match status" value="1"/>
</dbReference>
<dbReference type="SMART" id="SM00478">
    <property type="entry name" value="ENDO3c"/>
    <property type="match status" value="1"/>
</dbReference>
<evidence type="ECO:0000256" key="6">
    <source>
        <dbReference type="ARBA" id="ARBA00022485"/>
    </source>
</evidence>
<dbReference type="Proteomes" id="UP001595897">
    <property type="component" value="Unassembled WGS sequence"/>
</dbReference>
<evidence type="ECO:0000256" key="1">
    <source>
        <dbReference type="ARBA" id="ARBA00000843"/>
    </source>
</evidence>
<feature type="domain" description="HhH-GPD" evidence="15">
    <location>
        <begin position="39"/>
        <end position="190"/>
    </location>
</feature>
<evidence type="ECO:0000256" key="11">
    <source>
        <dbReference type="ARBA" id="ARBA00023014"/>
    </source>
</evidence>
<dbReference type="SUPFAM" id="SSF55811">
    <property type="entry name" value="Nudix"/>
    <property type="match status" value="1"/>
</dbReference>
<dbReference type="PROSITE" id="PS00764">
    <property type="entry name" value="ENDONUCLEASE_III_1"/>
    <property type="match status" value="1"/>
</dbReference>
<comment type="caution">
    <text evidence="16">The sequence shown here is derived from an EMBL/GenBank/DDBJ whole genome shotgun (WGS) entry which is preliminary data.</text>
</comment>
<keyword evidence="6" id="KW-0004">4Fe-4S</keyword>
<evidence type="ECO:0000256" key="12">
    <source>
        <dbReference type="ARBA" id="ARBA00023204"/>
    </source>
</evidence>
<dbReference type="InterPro" id="IPR029119">
    <property type="entry name" value="MutY_C"/>
</dbReference>
<dbReference type="CDD" id="cd00056">
    <property type="entry name" value="ENDO3c"/>
    <property type="match status" value="1"/>
</dbReference>
<evidence type="ECO:0000256" key="9">
    <source>
        <dbReference type="ARBA" id="ARBA00022801"/>
    </source>
</evidence>
<dbReference type="CDD" id="cd03431">
    <property type="entry name" value="NUDIX_DNA_Glycosylase_C-MutY"/>
    <property type="match status" value="1"/>
</dbReference>
<dbReference type="Pfam" id="PF14815">
    <property type="entry name" value="NUDIX_4"/>
    <property type="match status" value="1"/>
</dbReference>
<dbReference type="InterPro" id="IPR011257">
    <property type="entry name" value="DNA_glycosylase"/>
</dbReference>
<evidence type="ECO:0000256" key="2">
    <source>
        <dbReference type="ARBA" id="ARBA00002933"/>
    </source>
</evidence>
<dbReference type="InterPro" id="IPR003265">
    <property type="entry name" value="HhH-GPD_domain"/>
</dbReference>
<keyword evidence="13 14" id="KW-0326">Glycosidase</keyword>
<protein>
    <recommendedName>
        <fullName evidence="5 14">Adenine DNA glycosylase</fullName>
        <ecNumber evidence="4 14">3.2.2.31</ecNumber>
    </recommendedName>
</protein>
<dbReference type="RefSeq" id="WP_382409758.1">
    <property type="nucleotide sequence ID" value="NZ_JBHSGU010000009.1"/>
</dbReference>
<dbReference type="NCBIfam" id="NF008132">
    <property type="entry name" value="PRK10880.1"/>
    <property type="match status" value="1"/>
</dbReference>
<dbReference type="InterPro" id="IPR044298">
    <property type="entry name" value="MIG/MutY"/>
</dbReference>
<keyword evidence="17" id="KW-1185">Reference proteome</keyword>
<comment type="similarity">
    <text evidence="3 14">Belongs to the Nth/MutY family.</text>
</comment>
<evidence type="ECO:0000256" key="14">
    <source>
        <dbReference type="RuleBase" id="RU365096"/>
    </source>
</evidence>
<dbReference type="Pfam" id="PF00633">
    <property type="entry name" value="HHH"/>
    <property type="match status" value="1"/>
</dbReference>
<sequence>MTAFSFSHAVLTWFDEHGRKQLPWQQNKSRYSVWISEIMLQQTQVKTVIPYFERFMQKFPDAVALADAPIDEVLHLWTGLGYYARARNLHKAAVRVKDEHQGIMPDTFEQIVALPGIGRSTAAAILSLADNKPYVILDGNVKRVLGRYFAVDGWPGNKKIEDSMWNMAQSIAPPARHGDYTQAMMDLGATLCTRSKPRCEDCPVQSRCLAFAQGRQSELPHKKPKKSIPSKHTYMIIPFYKGSVLMHQRPASGIWGGLWGFIECDESNKQRRIEQLIGKDAQSNDSVVALEAFRHTFSHFHLDISPILLHLPELPEPLPMYADNKKKGLKKSEVAEPEASGQASMWYNIGAGSEVGLAAPTVKILKAIETNL</sequence>
<comment type="function">
    <text evidence="2">Adenine glycosylase active on G-A mispairs. MutY also corrects error-prone DNA synthesis past GO lesions which are due to the oxidatively damaged form of guanine: 7,8-dihydro-8-oxoguanine (8-oxo-dGTP).</text>
</comment>
<dbReference type="InterPro" id="IPR004035">
    <property type="entry name" value="Endouclease-III_FeS-bd_BS"/>
</dbReference>
<evidence type="ECO:0000313" key="17">
    <source>
        <dbReference type="Proteomes" id="UP001595897"/>
    </source>
</evidence>
<dbReference type="GO" id="GO:0000701">
    <property type="term" value="F:purine-specific mismatch base pair DNA N-glycosylase activity"/>
    <property type="evidence" value="ECO:0007669"/>
    <property type="project" value="UniProtKB-EC"/>
</dbReference>
<comment type="catalytic activity">
    <reaction evidence="1 14">
        <text>Hydrolyzes free adenine bases from 7,8-dihydro-8-oxoguanine:adenine mismatched double-stranded DNA, leaving an apurinic site.</text>
        <dbReference type="EC" id="3.2.2.31"/>
    </reaction>
</comment>
<evidence type="ECO:0000256" key="7">
    <source>
        <dbReference type="ARBA" id="ARBA00022723"/>
    </source>
</evidence>
<dbReference type="Gene3D" id="3.90.79.10">
    <property type="entry name" value="Nucleoside Triphosphate Pyrophosphohydrolase"/>
    <property type="match status" value="1"/>
</dbReference>
<dbReference type="Gene3D" id="1.10.340.30">
    <property type="entry name" value="Hypothetical protein, domain 2"/>
    <property type="match status" value="1"/>
</dbReference>
<keyword evidence="9 16" id="KW-0378">Hydrolase</keyword>
<evidence type="ECO:0000256" key="3">
    <source>
        <dbReference type="ARBA" id="ARBA00008343"/>
    </source>
</evidence>
<keyword evidence="8 14" id="KW-0227">DNA damage</keyword>
<dbReference type="EC" id="3.2.2.31" evidence="4 14"/>
<keyword evidence="10 14" id="KW-0408">Iron</keyword>
<keyword evidence="11" id="KW-0411">Iron-sulfur</keyword>
<dbReference type="Pfam" id="PF00730">
    <property type="entry name" value="HhH-GPD"/>
    <property type="match status" value="1"/>
</dbReference>
<dbReference type="InterPro" id="IPR015797">
    <property type="entry name" value="NUDIX_hydrolase-like_dom_sf"/>
</dbReference>
<dbReference type="InterPro" id="IPR005760">
    <property type="entry name" value="A/G_AdeGlyc_MutY"/>
</dbReference>
<evidence type="ECO:0000256" key="8">
    <source>
        <dbReference type="ARBA" id="ARBA00022763"/>
    </source>
</evidence>
<evidence type="ECO:0000256" key="13">
    <source>
        <dbReference type="ARBA" id="ARBA00023295"/>
    </source>
</evidence>
<evidence type="ECO:0000259" key="15">
    <source>
        <dbReference type="SMART" id="SM00478"/>
    </source>
</evidence>
<dbReference type="PANTHER" id="PTHR42944">
    <property type="entry name" value="ADENINE DNA GLYCOSYLASE"/>
    <property type="match status" value="1"/>
</dbReference>
<evidence type="ECO:0000313" key="16">
    <source>
        <dbReference type="EMBL" id="MFC4701353.1"/>
    </source>
</evidence>
<proteinExistence type="inferred from homology"/>